<comment type="caution">
    <text evidence="2">The sequence shown here is derived from an EMBL/GenBank/DDBJ whole genome shotgun (WGS) entry which is preliminary data.</text>
</comment>
<dbReference type="Pfam" id="PF03184">
    <property type="entry name" value="DDE_1"/>
    <property type="match status" value="1"/>
</dbReference>
<dbReference type="OrthoDB" id="125347at2759"/>
<evidence type="ECO:0000313" key="2">
    <source>
        <dbReference type="EMBL" id="CAF0886419.1"/>
    </source>
</evidence>
<dbReference type="InterPro" id="IPR004875">
    <property type="entry name" value="DDE_SF_endonuclease_dom"/>
</dbReference>
<dbReference type="Proteomes" id="UP000663879">
    <property type="component" value="Unassembled WGS sequence"/>
</dbReference>
<name>A0A813YMI4_9BILA</name>
<dbReference type="AlphaFoldDB" id="A0A813YMI4"/>
<dbReference type="EMBL" id="CAJNOC010001723">
    <property type="protein sequence ID" value="CAF0886419.1"/>
    <property type="molecule type" value="Genomic_DNA"/>
</dbReference>
<reference evidence="2" key="1">
    <citation type="submission" date="2021-02" db="EMBL/GenBank/DDBJ databases">
        <authorList>
            <person name="Nowell W R."/>
        </authorList>
    </citation>
    <scope>NUCLEOTIDE SEQUENCE</scope>
    <source>
        <strain evidence="2">Ploen Becks lab</strain>
    </source>
</reference>
<sequence length="278" mass="32647">MKYTDFSTLPVKYTSNDSARMTGDKWLKWLNWFDDQLTCPSLLLVDNCSAHVKYSQVEDKNLKIVYLPPNTTSLIEPMDTGIITNFKSLYRKLLVSHWCIDFIDDAWHSMDQITIKRCWKNTGLLPDFILDKLGDLSKSSIDYSPEKKFEYSLKKLREMVPNLDMEPQEYVDVDESCPVAYVPDDDEIIREVLVENKLKAVINNVDEDGEEEDEHEQEYVSNQMGYEAFLTFLKLLEQFNIVNSDDLRKIKDIYKKVDAEKLKKLKQITIFDLLNYYN</sequence>
<evidence type="ECO:0000259" key="1">
    <source>
        <dbReference type="Pfam" id="PF03184"/>
    </source>
</evidence>
<dbReference type="PANTHER" id="PTHR19303">
    <property type="entry name" value="TRANSPOSON"/>
    <property type="match status" value="1"/>
</dbReference>
<evidence type="ECO:0000313" key="3">
    <source>
        <dbReference type="Proteomes" id="UP000663879"/>
    </source>
</evidence>
<protein>
    <recommendedName>
        <fullName evidence="1">DDE-1 domain-containing protein</fullName>
    </recommendedName>
</protein>
<keyword evidence="3" id="KW-1185">Reference proteome</keyword>
<proteinExistence type="predicted"/>
<dbReference type="GO" id="GO:0003677">
    <property type="term" value="F:DNA binding"/>
    <property type="evidence" value="ECO:0007669"/>
    <property type="project" value="TreeGrafter"/>
</dbReference>
<organism evidence="2 3">
    <name type="scientific">Brachionus calyciflorus</name>
    <dbReference type="NCBI Taxonomy" id="104777"/>
    <lineage>
        <taxon>Eukaryota</taxon>
        <taxon>Metazoa</taxon>
        <taxon>Spiralia</taxon>
        <taxon>Gnathifera</taxon>
        <taxon>Rotifera</taxon>
        <taxon>Eurotatoria</taxon>
        <taxon>Monogononta</taxon>
        <taxon>Pseudotrocha</taxon>
        <taxon>Ploima</taxon>
        <taxon>Brachionidae</taxon>
        <taxon>Brachionus</taxon>
    </lineage>
</organism>
<gene>
    <name evidence="2" type="ORF">OXX778_LOCUS10683</name>
</gene>
<feature type="domain" description="DDE-1" evidence="1">
    <location>
        <begin position="6"/>
        <end position="95"/>
    </location>
</feature>
<dbReference type="InterPro" id="IPR050863">
    <property type="entry name" value="CenT-Element_Derived"/>
</dbReference>
<dbReference type="GO" id="GO:0005634">
    <property type="term" value="C:nucleus"/>
    <property type="evidence" value="ECO:0007669"/>
    <property type="project" value="TreeGrafter"/>
</dbReference>
<accession>A0A813YMI4</accession>
<dbReference type="PANTHER" id="PTHR19303:SF73">
    <property type="entry name" value="PROTEIN PDC2"/>
    <property type="match status" value="1"/>
</dbReference>